<dbReference type="Gene3D" id="3.40.1440.10">
    <property type="entry name" value="GIY-YIG endonuclease"/>
    <property type="match status" value="1"/>
</dbReference>
<sequence length="240" mass="27845">MPEEQHDFRPPTLDIAELPFETKHLREALTSFLDKVVDVSGETPAKLGNYIWGVYAFYDYDGEPIYVGQTNEQLRTRIRRHLTNQRTDAVAMNVLDPFEVCYIEVWPLPQFQEIGKNDKAAKKVAKEHLDALEYNIFQKLLNESRFGAVLNEKDPPAPRVEIEVPQSHKERIVTDEVSALRDHPDLRIARRAMTLARLAQVICERKVQKGLRKVLLTQAKRLQWLSERRCELAAEINEEE</sequence>
<dbReference type="AlphaFoldDB" id="B9M104"/>
<dbReference type="Pfam" id="PF01541">
    <property type="entry name" value="GIY-YIG"/>
    <property type="match status" value="1"/>
</dbReference>
<gene>
    <name evidence="2" type="ordered locus">Geob_0710</name>
</gene>
<name>B9M104_GEODF</name>
<keyword evidence="3" id="KW-1185">Reference proteome</keyword>
<dbReference type="PROSITE" id="PS50164">
    <property type="entry name" value="GIY_YIG"/>
    <property type="match status" value="1"/>
</dbReference>
<dbReference type="KEGG" id="geo:Geob_0710"/>
<evidence type="ECO:0000313" key="2">
    <source>
        <dbReference type="EMBL" id="ACM19074.1"/>
    </source>
</evidence>
<dbReference type="EMBL" id="CP001390">
    <property type="protein sequence ID" value="ACM19074.1"/>
    <property type="molecule type" value="Genomic_DNA"/>
</dbReference>
<dbReference type="CDD" id="cd00719">
    <property type="entry name" value="GIY-YIG_SF"/>
    <property type="match status" value="1"/>
</dbReference>
<dbReference type="SUPFAM" id="SSF82771">
    <property type="entry name" value="GIY-YIG endonuclease"/>
    <property type="match status" value="1"/>
</dbReference>
<dbReference type="RefSeq" id="WP_012645803.1">
    <property type="nucleotide sequence ID" value="NC_011979.1"/>
</dbReference>
<dbReference type="InterPro" id="IPR035901">
    <property type="entry name" value="GIY-YIG_endonuc_sf"/>
</dbReference>
<dbReference type="eggNOG" id="ENOG502Z8C0">
    <property type="taxonomic scope" value="Bacteria"/>
</dbReference>
<protein>
    <submittedName>
        <fullName evidence="2">GIY-YIG domain nuclease, putative</fullName>
    </submittedName>
</protein>
<accession>B9M104</accession>
<evidence type="ECO:0000259" key="1">
    <source>
        <dbReference type="PROSITE" id="PS50164"/>
    </source>
</evidence>
<organism evidence="2 3">
    <name type="scientific">Geotalea daltonii (strain DSM 22248 / JCM 15807 / FRC-32)</name>
    <name type="common">Geobacter daltonii</name>
    <dbReference type="NCBI Taxonomy" id="316067"/>
    <lineage>
        <taxon>Bacteria</taxon>
        <taxon>Pseudomonadati</taxon>
        <taxon>Thermodesulfobacteriota</taxon>
        <taxon>Desulfuromonadia</taxon>
        <taxon>Geobacterales</taxon>
        <taxon>Geobacteraceae</taxon>
        <taxon>Geotalea</taxon>
    </lineage>
</organism>
<dbReference type="REBASE" id="20008">
    <property type="entry name" value="GspFRCORF711P"/>
</dbReference>
<feature type="domain" description="GIY-YIG" evidence="1">
    <location>
        <begin position="50"/>
        <end position="148"/>
    </location>
</feature>
<dbReference type="STRING" id="316067.Geob_0710"/>
<dbReference type="HOGENOM" id="CLU_098213_0_0_7"/>
<reference evidence="2 3" key="1">
    <citation type="submission" date="2009-01" db="EMBL/GenBank/DDBJ databases">
        <title>Complete sequence of Geobacter sp. FRC-32.</title>
        <authorList>
            <consortium name="US DOE Joint Genome Institute"/>
            <person name="Lucas S."/>
            <person name="Copeland A."/>
            <person name="Lapidus A."/>
            <person name="Glavina del Rio T."/>
            <person name="Dalin E."/>
            <person name="Tice H."/>
            <person name="Bruce D."/>
            <person name="Goodwin L."/>
            <person name="Pitluck S."/>
            <person name="Saunders E."/>
            <person name="Brettin T."/>
            <person name="Detter J.C."/>
            <person name="Han C."/>
            <person name="Larimer F."/>
            <person name="Land M."/>
            <person name="Hauser L."/>
            <person name="Kyrpides N."/>
            <person name="Ovchinnikova G."/>
            <person name="Kostka J."/>
            <person name="Richardson P."/>
        </authorList>
    </citation>
    <scope>NUCLEOTIDE SEQUENCE [LARGE SCALE GENOMIC DNA]</scope>
    <source>
        <strain evidence="3">DSM 22248 / JCM 15807 / FRC-32</strain>
    </source>
</reference>
<dbReference type="OrthoDB" id="9152702at2"/>
<evidence type="ECO:0000313" key="3">
    <source>
        <dbReference type="Proteomes" id="UP000007721"/>
    </source>
</evidence>
<dbReference type="Proteomes" id="UP000007721">
    <property type="component" value="Chromosome"/>
</dbReference>
<dbReference type="InterPro" id="IPR000305">
    <property type="entry name" value="GIY-YIG_endonuc"/>
</dbReference>
<proteinExistence type="predicted"/>